<gene>
    <name evidence="3" type="ORF">BLS_005669</name>
    <name evidence="2" type="ORF">EG328_008291</name>
</gene>
<dbReference type="EMBL" id="WNWQ01000398">
    <property type="protein sequence ID" value="KAE9968745.1"/>
    <property type="molecule type" value="Genomic_DNA"/>
</dbReference>
<evidence type="ECO:0000313" key="2">
    <source>
        <dbReference type="EMBL" id="KAE9967316.1"/>
    </source>
</evidence>
<evidence type="ECO:0000259" key="1">
    <source>
        <dbReference type="PROSITE" id="PS50177"/>
    </source>
</evidence>
<comment type="caution">
    <text evidence="2">The sequence shown here is derived from an EMBL/GenBank/DDBJ whole genome shotgun (WGS) entry which is preliminary data.</text>
</comment>
<dbReference type="PROSITE" id="PS50177">
    <property type="entry name" value="NTF2_DOMAIN"/>
    <property type="match status" value="1"/>
</dbReference>
<feature type="domain" description="NTF2" evidence="1">
    <location>
        <begin position="34"/>
        <end position="189"/>
    </location>
</feature>
<dbReference type="InterPro" id="IPR045875">
    <property type="entry name" value="NTF2"/>
</dbReference>
<evidence type="ECO:0000313" key="3">
    <source>
        <dbReference type="EMBL" id="KAE9968745.1"/>
    </source>
</evidence>
<dbReference type="GO" id="GO:0006913">
    <property type="term" value="P:nucleocytoplasmic transport"/>
    <property type="evidence" value="ECO:0007669"/>
    <property type="project" value="InterPro"/>
</dbReference>
<organism evidence="2 4">
    <name type="scientific">Venturia inaequalis</name>
    <name type="common">Apple scab fungus</name>
    <dbReference type="NCBI Taxonomy" id="5025"/>
    <lineage>
        <taxon>Eukaryota</taxon>
        <taxon>Fungi</taxon>
        <taxon>Dikarya</taxon>
        <taxon>Ascomycota</taxon>
        <taxon>Pezizomycotina</taxon>
        <taxon>Dothideomycetes</taxon>
        <taxon>Pleosporomycetidae</taxon>
        <taxon>Venturiales</taxon>
        <taxon>Venturiaceae</taxon>
        <taxon>Venturia</taxon>
    </lineage>
</organism>
<dbReference type="OrthoDB" id="25408at2759"/>
<sequence>MASAPSEDELVKVSSEGRTALIDDVQSPILTKPAALEFVKEYYTALTDSRPTIENYYCTPKKTKEAEDGSTSTPTIEWNGNAYATAADFKTMYTQSMPKYVNFEVHAVDAQVLNPQFDTEAGPKVKPAKNISIIVSVNGQLRLEERLKGPLKEFHESFLLVPNIDKMVLEKGPCMEKKDWLIQVQNFRYVVLHDPITMAGQVYGDMALD</sequence>
<dbReference type="AlphaFoldDB" id="A0A8H3YS00"/>
<dbReference type="Gene3D" id="3.10.450.50">
    <property type="match status" value="1"/>
</dbReference>
<evidence type="ECO:0000313" key="4">
    <source>
        <dbReference type="Proteomes" id="UP000447873"/>
    </source>
</evidence>
<dbReference type="PANTHER" id="PTHR12612">
    <property type="entry name" value="NUCLEAR TRANSPORT FACTOR 2"/>
    <property type="match status" value="1"/>
</dbReference>
<protein>
    <recommendedName>
        <fullName evidence="1">NTF2 domain-containing protein</fullName>
    </recommendedName>
</protein>
<proteinExistence type="predicted"/>
<reference evidence="2 4" key="1">
    <citation type="submission" date="2018-12" db="EMBL/GenBank/DDBJ databases">
        <title>Venturia inaequalis Genome Resource.</title>
        <authorList>
            <person name="Lichtner F.J."/>
        </authorList>
    </citation>
    <scope>NUCLEOTIDE SEQUENCE [LARGE SCALE GENOMIC DNA]</scope>
    <source>
        <strain evidence="2 4">120213</strain>
        <strain evidence="3">Bline_iso_100314</strain>
    </source>
</reference>
<name>A0A8H3YS00_VENIN</name>
<dbReference type="SUPFAM" id="SSF54427">
    <property type="entry name" value="NTF2-like"/>
    <property type="match status" value="1"/>
</dbReference>
<dbReference type="EMBL" id="WNWS01000464">
    <property type="protein sequence ID" value="KAE9967316.1"/>
    <property type="molecule type" value="Genomic_DNA"/>
</dbReference>
<dbReference type="Proteomes" id="UP000433883">
    <property type="component" value="Unassembled WGS sequence"/>
</dbReference>
<dbReference type="InterPro" id="IPR032710">
    <property type="entry name" value="NTF2-like_dom_sf"/>
</dbReference>
<dbReference type="InterPro" id="IPR018222">
    <property type="entry name" value="Nuclear_transport_factor_2_euk"/>
</dbReference>
<accession>A0A8H3YS00</accession>
<dbReference type="Proteomes" id="UP000447873">
    <property type="component" value="Unassembled WGS sequence"/>
</dbReference>